<dbReference type="SMART" id="SM00382">
    <property type="entry name" value="AAA"/>
    <property type="match status" value="1"/>
</dbReference>
<feature type="region of interest" description="Disordered" evidence="12">
    <location>
        <begin position="104"/>
        <end position="154"/>
    </location>
</feature>
<dbReference type="Pfam" id="PF09079">
    <property type="entry name" value="WHD_Cdc6"/>
    <property type="match status" value="1"/>
</dbReference>
<evidence type="ECO:0000256" key="3">
    <source>
        <dbReference type="ARBA" id="ARBA00019081"/>
    </source>
</evidence>
<evidence type="ECO:0000256" key="4">
    <source>
        <dbReference type="ARBA" id="ARBA00022705"/>
    </source>
</evidence>
<dbReference type="Gene3D" id="1.10.8.60">
    <property type="match status" value="1"/>
</dbReference>
<feature type="domain" description="Cdc6 C-terminal" evidence="14">
    <location>
        <begin position="746"/>
        <end position="826"/>
    </location>
</feature>
<evidence type="ECO:0000256" key="2">
    <source>
        <dbReference type="ARBA" id="ARBA00008398"/>
    </source>
</evidence>
<keyword evidence="7 11" id="KW-0067">ATP-binding</keyword>
<evidence type="ECO:0000256" key="7">
    <source>
        <dbReference type="ARBA" id="ARBA00022840"/>
    </source>
</evidence>
<dbReference type="GO" id="GO:0006270">
    <property type="term" value="P:DNA replication initiation"/>
    <property type="evidence" value="ECO:0007669"/>
    <property type="project" value="TreeGrafter"/>
</dbReference>
<dbReference type="InterPro" id="IPR027417">
    <property type="entry name" value="P-loop_NTPase"/>
</dbReference>
<keyword evidence="8" id="KW-0460">Magnesium</keyword>
<organism evidence="15 16">
    <name type="scientific">Apis cerana cerana</name>
    <name type="common">Oriental honeybee</name>
    <dbReference type="NCBI Taxonomy" id="94128"/>
    <lineage>
        <taxon>Eukaryota</taxon>
        <taxon>Metazoa</taxon>
        <taxon>Ecdysozoa</taxon>
        <taxon>Arthropoda</taxon>
        <taxon>Hexapoda</taxon>
        <taxon>Insecta</taxon>
        <taxon>Pterygota</taxon>
        <taxon>Neoptera</taxon>
        <taxon>Endopterygota</taxon>
        <taxon>Hymenoptera</taxon>
        <taxon>Apocrita</taxon>
        <taxon>Aculeata</taxon>
        <taxon>Apoidea</taxon>
        <taxon>Anthophila</taxon>
        <taxon>Apidae</taxon>
        <taxon>Apis</taxon>
    </lineage>
</organism>
<gene>
    <name evidence="15" type="ORF">APICC_03319</name>
</gene>
<comment type="similarity">
    <text evidence="2 11">Belongs to the ORC1 family.</text>
</comment>
<dbReference type="AlphaFoldDB" id="A0A2A3ECE1"/>
<dbReference type="CDD" id="cd08768">
    <property type="entry name" value="Cdc6_C"/>
    <property type="match status" value="1"/>
</dbReference>
<evidence type="ECO:0000256" key="10">
    <source>
        <dbReference type="ARBA" id="ARBA00023242"/>
    </source>
</evidence>
<dbReference type="GO" id="GO:0033314">
    <property type="term" value="P:mitotic DNA replication checkpoint signaling"/>
    <property type="evidence" value="ECO:0007669"/>
    <property type="project" value="TreeGrafter"/>
</dbReference>
<feature type="compositionally biased region" description="Polar residues" evidence="12">
    <location>
        <begin position="139"/>
        <end position="148"/>
    </location>
</feature>
<feature type="domain" description="AAA+ ATPase" evidence="13">
    <location>
        <begin position="501"/>
        <end position="650"/>
    </location>
</feature>
<evidence type="ECO:0000313" key="16">
    <source>
        <dbReference type="Proteomes" id="UP000242457"/>
    </source>
</evidence>
<protein>
    <recommendedName>
        <fullName evidence="3 11">Origin recognition complex subunit 1</fullName>
    </recommendedName>
</protein>
<evidence type="ECO:0000256" key="12">
    <source>
        <dbReference type="SAM" id="MobiDB-lite"/>
    </source>
</evidence>
<sequence>MTSRLNKCSDHQILTILDTKSNSDNDQESYDNMNETKLQIKKKSNVQNIIKIISDVSSDTENVFQNYKYALSKNNILRKKNVSLKIKLRRSTEQSLYKIDTDSEYDNSNLKSQNRLRKQKRRNYLERKKKNLEIKESYSDSNDNSTKTETNDEKEIIQKHVEIENEQQLRKNRNRRPPLKLSYYYCDTLNSSNLKNNSPSLRHRKNINYNENKLLINSIVSNIKNENKLLKQKRNETLNISNDKQNLEYSNIKNNKRNRISSTKNEENENSNIDTEILKTKSFKKSNKSKNVNKLDHTSKQHDMIKKQNSLSPTSINSTPTKSTKQKRMICETPKKIQCIDNSNDEEECLSDMYKRIKISSEVKNSTSFKMDNQKKMICGNRITNDQFVDKNNSDTEDECLSDMYKRIKISSTKKNNIKNEKNIELQQKAHLNTPKSHSIKCSNLTPSLIKRNNALLKPSTPLQEARSRLHVSAIPKSLPCREEEFNNIFTFLRGKLEDKSGGCIYISGVPGTGKTATVNEAIRCLQKLILKGQLDDFDYVTINGMKLTEPRQAYVQILKQLYNKTATWEQSYSILEKRFHNTTSKMTLLLVDELDFLCTKRQDVVYNLLDWPTKSTAQLIVVTIANTMDLPERVLMGRVTSRLGLTRLTFQPYNYKQLQEIVMSRLKNFDGFRSEAVQLVARKVSAVSGDARRALDICRRAIEIAESRNAETISLQDVTEAVSEMIASAKVQAIKHCSKMEQIFLQAVSSEIMRTSIEEVYFKDAYKQLESLCSFDGIEIPTVTEVLAICRRLGSSRLLICEHSKNDIYQKILLNVSTDDIHYAMQELDLN</sequence>
<keyword evidence="6 11" id="KW-0547">Nucleotide-binding</keyword>
<keyword evidence="16" id="KW-1185">Reference proteome</keyword>
<feature type="compositionally biased region" description="Polar residues" evidence="12">
    <location>
        <begin position="307"/>
        <end position="323"/>
    </location>
</feature>
<dbReference type="SUPFAM" id="SSF52540">
    <property type="entry name" value="P-loop containing nucleoside triphosphate hydrolases"/>
    <property type="match status" value="1"/>
</dbReference>
<dbReference type="FunFam" id="3.40.50.300:FF:000199">
    <property type="entry name" value="Origin recognition complex subunit 1"/>
    <property type="match status" value="1"/>
</dbReference>
<feature type="compositionally biased region" description="Basic and acidic residues" evidence="12">
    <location>
        <begin position="293"/>
        <end position="306"/>
    </location>
</feature>
<dbReference type="GO" id="GO:0003688">
    <property type="term" value="F:DNA replication origin binding"/>
    <property type="evidence" value="ECO:0007669"/>
    <property type="project" value="TreeGrafter"/>
</dbReference>
<dbReference type="GO" id="GO:0046872">
    <property type="term" value="F:metal ion binding"/>
    <property type="evidence" value="ECO:0007669"/>
    <property type="project" value="UniProtKB-KW"/>
</dbReference>
<dbReference type="GO" id="GO:0016887">
    <property type="term" value="F:ATP hydrolysis activity"/>
    <property type="evidence" value="ECO:0007669"/>
    <property type="project" value="InterPro"/>
</dbReference>
<evidence type="ECO:0000259" key="14">
    <source>
        <dbReference type="SMART" id="SM01074"/>
    </source>
</evidence>
<dbReference type="Proteomes" id="UP000242457">
    <property type="component" value="Unassembled WGS sequence"/>
</dbReference>
<accession>A0A2A3ECE1</accession>
<dbReference type="STRING" id="94128.A0A2A3ECE1"/>
<dbReference type="Pfam" id="PF00004">
    <property type="entry name" value="AAA"/>
    <property type="match status" value="1"/>
</dbReference>
<evidence type="ECO:0000256" key="9">
    <source>
        <dbReference type="ARBA" id="ARBA00023125"/>
    </source>
</evidence>
<dbReference type="EMBL" id="KZ288287">
    <property type="protein sequence ID" value="PBC29405.1"/>
    <property type="molecule type" value="Genomic_DNA"/>
</dbReference>
<name>A0A2A3ECE1_APICC</name>
<comment type="subunit">
    <text evidence="11">ORC is composed of six subunits.</text>
</comment>
<dbReference type="SMART" id="SM01074">
    <property type="entry name" value="Cdc6_C"/>
    <property type="match status" value="1"/>
</dbReference>
<evidence type="ECO:0000256" key="6">
    <source>
        <dbReference type="ARBA" id="ARBA00022741"/>
    </source>
</evidence>
<dbReference type="PANTHER" id="PTHR10763:SF23">
    <property type="entry name" value="ORIGIN RECOGNITION COMPLEX SUBUNIT 1"/>
    <property type="match status" value="1"/>
</dbReference>
<dbReference type="InterPro" id="IPR003959">
    <property type="entry name" value="ATPase_AAA_core"/>
</dbReference>
<evidence type="ECO:0000256" key="8">
    <source>
        <dbReference type="ARBA" id="ARBA00022842"/>
    </source>
</evidence>
<keyword evidence="4 11" id="KW-0235">DNA replication</keyword>
<dbReference type="InterPro" id="IPR054425">
    <property type="entry name" value="Cdc6_ORC1-like_ATPase_lid"/>
</dbReference>
<dbReference type="GO" id="GO:0005664">
    <property type="term" value="C:nuclear origin of replication recognition complex"/>
    <property type="evidence" value="ECO:0007669"/>
    <property type="project" value="TreeGrafter"/>
</dbReference>
<proteinExistence type="inferred from homology"/>
<keyword evidence="9 11" id="KW-0238">DNA-binding</keyword>
<dbReference type="CDD" id="cd00009">
    <property type="entry name" value="AAA"/>
    <property type="match status" value="1"/>
</dbReference>
<reference evidence="15 16" key="1">
    <citation type="submission" date="2014-07" db="EMBL/GenBank/DDBJ databases">
        <title>Genomic and transcriptomic analysis on Apis cerana provide comprehensive insights into honey bee biology.</title>
        <authorList>
            <person name="Diao Q."/>
            <person name="Sun L."/>
            <person name="Zheng H."/>
            <person name="Zheng H."/>
            <person name="Xu S."/>
            <person name="Wang S."/>
            <person name="Zeng Z."/>
            <person name="Hu F."/>
            <person name="Su S."/>
            <person name="Wu J."/>
        </authorList>
    </citation>
    <scope>NUCLEOTIDE SEQUENCE [LARGE SCALE GENOMIC DNA]</scope>
    <source>
        <tissue evidence="15">Pupae without intestine</tissue>
    </source>
</reference>
<dbReference type="InterPro" id="IPR015163">
    <property type="entry name" value="Cdc6_C"/>
</dbReference>
<evidence type="ECO:0000256" key="1">
    <source>
        <dbReference type="ARBA" id="ARBA00004123"/>
    </source>
</evidence>
<evidence type="ECO:0000256" key="5">
    <source>
        <dbReference type="ARBA" id="ARBA00022723"/>
    </source>
</evidence>
<dbReference type="OrthoDB" id="1926878at2759"/>
<feature type="region of interest" description="Disordered" evidence="12">
    <location>
        <begin position="285"/>
        <end position="328"/>
    </location>
</feature>
<evidence type="ECO:0000256" key="11">
    <source>
        <dbReference type="RuleBase" id="RU365058"/>
    </source>
</evidence>
<evidence type="ECO:0000313" key="15">
    <source>
        <dbReference type="EMBL" id="PBC29405.1"/>
    </source>
</evidence>
<comment type="subcellular location">
    <subcellularLocation>
        <location evidence="1 11">Nucleus</location>
    </subcellularLocation>
</comment>
<dbReference type="InterPro" id="IPR050311">
    <property type="entry name" value="ORC1/CDC6"/>
</dbReference>
<comment type="function">
    <text evidence="11">Component of the origin recognition complex (ORC) that binds origins of replication. DNA-binding is ATP-dependent, however specific DNA sequences that define origins of replication have not been identified so far. ORC is required to assemble the pre-replication complex necessary to initiate DNA replication.</text>
</comment>
<dbReference type="GO" id="GO:0005524">
    <property type="term" value="F:ATP binding"/>
    <property type="evidence" value="ECO:0007669"/>
    <property type="project" value="UniProtKB-KW"/>
</dbReference>
<keyword evidence="5" id="KW-0479">Metal-binding</keyword>
<dbReference type="PANTHER" id="PTHR10763">
    <property type="entry name" value="CELL DIVISION CONTROL PROTEIN 6-RELATED"/>
    <property type="match status" value="1"/>
</dbReference>
<dbReference type="Pfam" id="PF22606">
    <property type="entry name" value="Cdc6-ORC-like_ATPase_lid"/>
    <property type="match status" value="1"/>
</dbReference>
<dbReference type="InterPro" id="IPR003593">
    <property type="entry name" value="AAA+_ATPase"/>
</dbReference>
<dbReference type="FunFam" id="1.10.8.60:FF:000062">
    <property type="entry name" value="Origin recognition complex subunit 1"/>
    <property type="match status" value="1"/>
</dbReference>
<dbReference type="Gene3D" id="3.40.50.300">
    <property type="entry name" value="P-loop containing nucleotide triphosphate hydrolases"/>
    <property type="match status" value="1"/>
</dbReference>
<evidence type="ECO:0000259" key="13">
    <source>
        <dbReference type="SMART" id="SM00382"/>
    </source>
</evidence>
<keyword evidence="10 11" id="KW-0539">Nucleus</keyword>
<feature type="compositionally biased region" description="Basic and acidic residues" evidence="12">
    <location>
        <begin position="123"/>
        <end position="138"/>
    </location>
</feature>